<comment type="caution">
    <text evidence="14">The sequence shown here is derived from an EMBL/GenBank/DDBJ whole genome shotgun (WGS) entry which is preliminary data.</text>
</comment>
<keyword evidence="7" id="KW-0072">Autophagy</keyword>
<dbReference type="InterPro" id="IPR011993">
    <property type="entry name" value="PH-like_dom_sf"/>
</dbReference>
<feature type="region of interest" description="Disordered" evidence="11">
    <location>
        <begin position="365"/>
        <end position="386"/>
    </location>
</feature>
<dbReference type="PROSITE" id="PS50003">
    <property type="entry name" value="PH_DOMAIN"/>
    <property type="match status" value="1"/>
</dbReference>
<keyword evidence="9" id="KW-0445">Lipid transport</keyword>
<protein>
    <recommendedName>
        <fullName evidence="3">Autophagy-related protein 9</fullName>
    </recommendedName>
</protein>
<dbReference type="SUPFAM" id="SSF50729">
    <property type="entry name" value="PH domain-like"/>
    <property type="match status" value="1"/>
</dbReference>
<evidence type="ECO:0000256" key="1">
    <source>
        <dbReference type="ARBA" id="ARBA00004511"/>
    </source>
</evidence>
<dbReference type="Pfam" id="PF00169">
    <property type="entry name" value="PH"/>
    <property type="match status" value="1"/>
</dbReference>
<proteinExistence type="inferred from homology"/>
<keyword evidence="8" id="KW-0175">Coiled coil</keyword>
<dbReference type="InterPro" id="IPR012966">
    <property type="entry name" value="AHD"/>
</dbReference>
<dbReference type="SMART" id="SM00233">
    <property type="entry name" value="PH"/>
    <property type="match status" value="1"/>
</dbReference>
<dbReference type="Pfam" id="PF08174">
    <property type="entry name" value="Anillin"/>
    <property type="match status" value="1"/>
</dbReference>
<dbReference type="GO" id="GO:0000422">
    <property type="term" value="P:autophagy of mitochondrion"/>
    <property type="evidence" value="ECO:0007669"/>
    <property type="project" value="TreeGrafter"/>
</dbReference>
<feature type="compositionally biased region" description="Acidic residues" evidence="11">
    <location>
        <begin position="1635"/>
        <end position="1654"/>
    </location>
</feature>
<keyword evidence="15" id="KW-1185">Reference proteome</keyword>
<evidence type="ECO:0000256" key="8">
    <source>
        <dbReference type="ARBA" id="ARBA00023054"/>
    </source>
</evidence>
<feature type="region of interest" description="Disordered" evidence="11">
    <location>
        <begin position="1613"/>
        <end position="1662"/>
    </location>
</feature>
<dbReference type="Gene3D" id="2.30.29.30">
    <property type="entry name" value="Pleckstrin-homology domain (PH domain)/Phosphotyrosine-binding domain (PTB)"/>
    <property type="match status" value="1"/>
</dbReference>
<dbReference type="OrthoDB" id="2020634at2759"/>
<evidence type="ECO:0000256" key="6">
    <source>
        <dbReference type="ARBA" id="ARBA00022989"/>
    </source>
</evidence>
<evidence type="ECO:0000313" key="15">
    <source>
        <dbReference type="Proteomes" id="UP000024635"/>
    </source>
</evidence>
<dbReference type="Pfam" id="PF04109">
    <property type="entry name" value="ATG9"/>
    <property type="match status" value="1"/>
</dbReference>
<feature type="domain" description="PH" evidence="13">
    <location>
        <begin position="710"/>
        <end position="824"/>
    </location>
</feature>
<evidence type="ECO:0000256" key="4">
    <source>
        <dbReference type="ARBA" id="ARBA00022448"/>
    </source>
</evidence>
<dbReference type="Proteomes" id="UP000024635">
    <property type="component" value="Unassembled WGS sequence"/>
</dbReference>
<feature type="region of interest" description="Disordered" evidence="11">
    <location>
        <begin position="73"/>
        <end position="110"/>
    </location>
</feature>
<evidence type="ECO:0000256" key="11">
    <source>
        <dbReference type="SAM" id="MobiDB-lite"/>
    </source>
</evidence>
<dbReference type="InterPro" id="IPR007241">
    <property type="entry name" value="Autophagy-rel_prot_9"/>
</dbReference>
<gene>
    <name evidence="14" type="primary">Acey_s0083.g1687</name>
    <name evidence="14" type="synonym">Acey-atg-9</name>
    <name evidence="14" type="ORF">Y032_0083g1687</name>
</gene>
<keyword evidence="6 12" id="KW-1133">Transmembrane helix</keyword>
<dbReference type="EMBL" id="JARK01001419">
    <property type="protein sequence ID" value="EYC05306.1"/>
    <property type="molecule type" value="Genomic_DNA"/>
</dbReference>
<feature type="compositionally biased region" description="Basic and acidic residues" evidence="11">
    <location>
        <begin position="81"/>
        <end position="97"/>
    </location>
</feature>
<dbReference type="GO" id="GO:0034045">
    <property type="term" value="C:phagophore assembly site membrane"/>
    <property type="evidence" value="ECO:0007669"/>
    <property type="project" value="UniProtKB-SubCell"/>
</dbReference>
<keyword evidence="4" id="KW-0813">Transport</keyword>
<organism evidence="14 15">
    <name type="scientific">Ancylostoma ceylanicum</name>
    <dbReference type="NCBI Taxonomy" id="53326"/>
    <lineage>
        <taxon>Eukaryota</taxon>
        <taxon>Metazoa</taxon>
        <taxon>Ecdysozoa</taxon>
        <taxon>Nematoda</taxon>
        <taxon>Chromadorea</taxon>
        <taxon>Rhabditida</taxon>
        <taxon>Rhabditina</taxon>
        <taxon>Rhabditomorpha</taxon>
        <taxon>Strongyloidea</taxon>
        <taxon>Ancylostomatidae</taxon>
        <taxon>Ancylostomatinae</taxon>
        <taxon>Ancylostoma</taxon>
    </lineage>
</organism>
<dbReference type="GO" id="GO:0005776">
    <property type="term" value="C:autophagosome"/>
    <property type="evidence" value="ECO:0007669"/>
    <property type="project" value="TreeGrafter"/>
</dbReference>
<dbReference type="PANTHER" id="PTHR13038">
    <property type="entry name" value="APG9 AUTOPHAGY 9"/>
    <property type="match status" value="1"/>
</dbReference>
<comment type="subcellular location">
    <subcellularLocation>
        <location evidence="1">Preautophagosomal structure membrane</location>
        <topology evidence="1">Multi-pass membrane protein</topology>
    </subcellularLocation>
</comment>
<sequence>MQTCISNTYPHPGPVLRELPIIFKSNQDGASDIHGSNTNQQQYVSLHKNSGGDAPEPVLPNYGHGWSRVPCTGLEPGMMHPHNDDKESTDSRVDLRRTSTPLDNRGDGDLINAFGRVPSIPSPENSVVYGGRRPESVVMGNTNYAAPLEKSQNAQAVEPSTHRAPSEHHYAKPVIVKPAPPPQRLSVIHPNTSQHGYYVQHRRIASEQQYRSSGDQPDGEPNYARVRRVSANQYRPQFGQPEPHVQTVASPLTRERRFTNSEEEKVNGEIDRMFEFVEEHDGLSTIGHGTVSDRGSAVIRPDAYGTVRGEGVDHISELPPQPPQPPVFPPVVGSAAAQRVAHPLKYSMSGYRDMQRSHRVGYIPSETPPRFSPLTAPTPGVGVSTYKSREGTIGEKVSTYGQFSRNTTQHPSALATSTPVDSPVGTGFSQGTNAVPNFDDSFLSAITTGTHPRDAHEEYKRQMAKLNHQIRVQEEQIEMTLKVLALARKKQKSMQELSAQRTLLLARERLDLLRCEVSRISALAAVRNPPPPVSRELRGTMTISNICVYLNRSFCQRQYEQESSYALLILLKCGAEVEATGPVSLLAHNQNRIRQLTFAESVQFSNLPVDFNVVLEVYAMKLPNVKNVEQSCASNIANKCKNLLSPALAHRSNRPSQQESNGSEFVRCGYIILNRDTVGMNKFYLDEAEYPLEGTIEVFARCTTLPPAIEVDNRGFLTMYQTISGMGSWERYWAVLRRGMVYFWRYPDDESMEKRPVAFMDLSKCTNDVVAICTPEQCPRENSFSIDMLVSTTPSLMEKKRVLLSADSEELLHAWLQALNETLSVLRGVCERVWMWSSRTKKSYQRIDDDYDDGDQRASTCNSILPIVTTGRNMLFGGGPSHSESAPLISGSSTPGDVYNPPPSTHVVGSSRNDEVNLTPPAMTSSSRRNDHRWDHIENLDRFFTLVYEYHQGGGFLTIAVKKVLGLAQFVFIVTFSTFFMQCVDYDVLFANKNVTATGAAVTGKRSFNDAIVENCASHLHPLVVFSILVAIIFWISRVVKTTYYLLQLHEIQLFYHSALLIEDAQLSNLTWHSVVKRICEVQKHLQLIVDRDHVTPIDLYNRILRFKNYLVALVNTRVLPPVFNVPFIGPVPYLPNGLKSNIRRILFFGSTSPWAGPYLKEEYKDLDNLESLTRQMEKDVAMYGFLNLIFFPLIFLYQILYSFFTLSELIRRRPDALGMRRYSNYGRYRVRHFNELNHELTARLNRSHVYANAYLNQFYSTLTEVFAKNIAFVAGAIAGVLAILSAWDEDVLQVEHVLTVISVCGVIMVMCRDMISDENLVWQPEVLLAHVTSELHYVPSEWKGQAHTIQVRREFEQFFQLKWMFLLQELSSPILTPFVLLFWIRPNCRELVRFFHDNTVRVDGLGDVCSFALMDVARHGDVKWNGSASRPSAAPALDGKTELSVLHFATTNPEWKPPRASEQFLQRFRSRLERDVSSAVHPAVLGDERNLLLDSVHSLVPSVRASQFRNPLIGDGLHRVDGPLNSIGGGLLSTLHQVNPQVVDSLTRSLQQSGVDLDSAGADMRIQTLFLRGMHEESMRRSSATAAGYGASIAINPAQSIFGVPQLSQMDESMMPESDARSRLALRSNLPGTSEEEAEEDERSQQDDDDDNEPPPQFMNV</sequence>
<dbReference type="CDD" id="cd01263">
    <property type="entry name" value="PH_anillin"/>
    <property type="match status" value="1"/>
</dbReference>
<feature type="region of interest" description="Disordered" evidence="11">
    <location>
        <begin position="906"/>
        <end position="930"/>
    </location>
</feature>
<evidence type="ECO:0000256" key="7">
    <source>
        <dbReference type="ARBA" id="ARBA00023006"/>
    </source>
</evidence>
<feature type="transmembrane region" description="Helical" evidence="12">
    <location>
        <begin position="1181"/>
        <end position="1205"/>
    </location>
</feature>
<dbReference type="InterPro" id="IPR037840">
    <property type="entry name" value="PH_Anillin"/>
</dbReference>
<accession>A0A016TRC3</accession>
<comment type="similarity">
    <text evidence="2">Belongs to the ATG9 family.</text>
</comment>
<dbReference type="FunFam" id="2.30.29.30:FF:000111">
    <property type="entry name" value="anillin isoform X1"/>
    <property type="match status" value="1"/>
</dbReference>
<evidence type="ECO:0000256" key="12">
    <source>
        <dbReference type="SAM" id="Phobius"/>
    </source>
</evidence>
<dbReference type="STRING" id="53326.A0A016TRC3"/>
<name>A0A016TRC3_9BILA</name>
<evidence type="ECO:0000259" key="13">
    <source>
        <dbReference type="PROSITE" id="PS50003"/>
    </source>
</evidence>
<evidence type="ECO:0000256" key="5">
    <source>
        <dbReference type="ARBA" id="ARBA00022692"/>
    </source>
</evidence>
<reference evidence="15" key="1">
    <citation type="journal article" date="2015" name="Nat. Genet.">
        <title>The genome and transcriptome of the zoonotic hookworm Ancylostoma ceylanicum identify infection-specific gene families.</title>
        <authorList>
            <person name="Schwarz E.M."/>
            <person name="Hu Y."/>
            <person name="Antoshechkin I."/>
            <person name="Miller M.M."/>
            <person name="Sternberg P.W."/>
            <person name="Aroian R.V."/>
        </authorList>
    </citation>
    <scope>NUCLEOTIDE SEQUENCE</scope>
    <source>
        <strain evidence="15">HY135</strain>
    </source>
</reference>
<dbReference type="GO" id="GO:0034497">
    <property type="term" value="P:protein localization to phagophore assembly site"/>
    <property type="evidence" value="ECO:0007669"/>
    <property type="project" value="TreeGrafter"/>
</dbReference>
<dbReference type="InterPro" id="IPR001849">
    <property type="entry name" value="PH_domain"/>
</dbReference>
<dbReference type="GO" id="GO:0061709">
    <property type="term" value="P:reticulophagy"/>
    <property type="evidence" value="ECO:0007669"/>
    <property type="project" value="TreeGrafter"/>
</dbReference>
<evidence type="ECO:0000256" key="9">
    <source>
        <dbReference type="ARBA" id="ARBA00023055"/>
    </source>
</evidence>
<feature type="transmembrane region" description="Helical" evidence="12">
    <location>
        <begin position="1020"/>
        <end position="1040"/>
    </location>
</feature>
<evidence type="ECO:0000256" key="3">
    <source>
        <dbReference type="ARBA" id="ARBA00018074"/>
    </source>
</evidence>
<dbReference type="PANTHER" id="PTHR13038:SF10">
    <property type="entry name" value="AUTOPHAGY-RELATED PROTEIN 9"/>
    <property type="match status" value="1"/>
</dbReference>
<evidence type="ECO:0000256" key="10">
    <source>
        <dbReference type="ARBA" id="ARBA00023136"/>
    </source>
</evidence>
<dbReference type="GO" id="GO:0006869">
    <property type="term" value="P:lipid transport"/>
    <property type="evidence" value="ECO:0007669"/>
    <property type="project" value="UniProtKB-KW"/>
</dbReference>
<evidence type="ECO:0000313" key="14">
    <source>
        <dbReference type="EMBL" id="EYC05306.1"/>
    </source>
</evidence>
<dbReference type="GO" id="GO:0034727">
    <property type="term" value="P:piecemeal microautophagy of the nucleus"/>
    <property type="evidence" value="ECO:0007669"/>
    <property type="project" value="TreeGrafter"/>
</dbReference>
<evidence type="ECO:0000256" key="2">
    <source>
        <dbReference type="ARBA" id="ARBA00006185"/>
    </source>
</evidence>
<keyword evidence="10 12" id="KW-0472">Membrane</keyword>
<keyword evidence="5 12" id="KW-0812">Transmembrane</keyword>